<gene>
    <name evidence="2" type="ORF">NQU55_36225</name>
</gene>
<organism evidence="2 3">
    <name type="scientific">Streptomyces telluris</name>
    <dbReference type="NCBI Taxonomy" id="2720021"/>
    <lineage>
        <taxon>Bacteria</taxon>
        <taxon>Bacillati</taxon>
        <taxon>Actinomycetota</taxon>
        <taxon>Actinomycetes</taxon>
        <taxon>Kitasatosporales</taxon>
        <taxon>Streptomycetaceae</taxon>
        <taxon>Streptomyces</taxon>
    </lineage>
</organism>
<dbReference type="EMBL" id="JANIID010000090">
    <property type="protein sequence ID" value="MCQ8775159.1"/>
    <property type="molecule type" value="Genomic_DNA"/>
</dbReference>
<feature type="region of interest" description="Disordered" evidence="1">
    <location>
        <begin position="48"/>
        <end position="69"/>
    </location>
</feature>
<dbReference type="AlphaFoldDB" id="A0A9X2LPP3"/>
<protein>
    <submittedName>
        <fullName evidence="2">Uncharacterized protein</fullName>
    </submittedName>
</protein>
<accession>A0A9X2LPP3</accession>
<proteinExistence type="predicted"/>
<name>A0A9X2LPP3_9ACTN</name>
<feature type="non-terminal residue" evidence="2">
    <location>
        <position position="1"/>
    </location>
</feature>
<sequence length="69" mass="7215">PKAASERSATLKSWAGFWAAAAGRAMESSLIELSELSELRGLSGLSEQAGLTELGEPSCEMSESRAEGK</sequence>
<dbReference type="Proteomes" id="UP001142374">
    <property type="component" value="Unassembled WGS sequence"/>
</dbReference>
<keyword evidence="3" id="KW-1185">Reference proteome</keyword>
<dbReference type="RefSeq" id="WP_206330257.1">
    <property type="nucleotide sequence ID" value="NZ_JAATER010000956.1"/>
</dbReference>
<comment type="caution">
    <text evidence="2">The sequence shown here is derived from an EMBL/GenBank/DDBJ whole genome shotgun (WGS) entry which is preliminary data.</text>
</comment>
<evidence type="ECO:0000313" key="2">
    <source>
        <dbReference type="EMBL" id="MCQ8775159.1"/>
    </source>
</evidence>
<evidence type="ECO:0000256" key="1">
    <source>
        <dbReference type="SAM" id="MobiDB-lite"/>
    </source>
</evidence>
<evidence type="ECO:0000313" key="3">
    <source>
        <dbReference type="Proteomes" id="UP001142374"/>
    </source>
</evidence>
<reference evidence="2" key="1">
    <citation type="submission" date="2022-06" db="EMBL/GenBank/DDBJ databases">
        <title>WGS of actinobacteria.</title>
        <authorList>
            <person name="Thawai C."/>
        </authorList>
    </citation>
    <scope>NUCLEOTIDE SEQUENCE</scope>
    <source>
        <strain evidence="2">AA8</strain>
    </source>
</reference>